<dbReference type="Proteomes" id="UP000297643">
    <property type="component" value="Unassembled WGS sequence"/>
</dbReference>
<protein>
    <submittedName>
        <fullName evidence="2">Uncharacterized protein</fullName>
    </submittedName>
</protein>
<name>A0A4R8WFH1_9MICO</name>
<gene>
    <name evidence="2" type="ORF">E3O32_00970</name>
</gene>
<evidence type="ECO:0000313" key="3">
    <source>
        <dbReference type="Proteomes" id="UP000297643"/>
    </source>
</evidence>
<feature type="region of interest" description="Disordered" evidence="1">
    <location>
        <begin position="1"/>
        <end position="68"/>
    </location>
</feature>
<evidence type="ECO:0000313" key="2">
    <source>
        <dbReference type="EMBL" id="TFC07746.1"/>
    </source>
</evidence>
<sequence>MFNLHWGRAQAGRKSAGKRAVGLGGFTGLEGDFEAERRRAADEQIEPYEQDQIDKPTLPGSSSGLTHP</sequence>
<dbReference type="EMBL" id="SOFM01000004">
    <property type="protein sequence ID" value="TFC07746.1"/>
    <property type="molecule type" value="Genomic_DNA"/>
</dbReference>
<accession>A0A4R8WFH1</accession>
<dbReference type="RefSeq" id="WP_134506096.1">
    <property type="nucleotide sequence ID" value="NZ_SOFM01000004.1"/>
</dbReference>
<reference evidence="2 3" key="1">
    <citation type="submission" date="2019-03" db="EMBL/GenBank/DDBJ databases">
        <title>Genomics of glacier-inhabiting Cryobacterium strains.</title>
        <authorList>
            <person name="Liu Q."/>
            <person name="Xin Y.-H."/>
        </authorList>
    </citation>
    <scope>NUCLEOTIDE SEQUENCE [LARGE SCALE GENOMIC DNA]</scope>
    <source>
        <strain evidence="2 3">RHLT2-21</strain>
    </source>
</reference>
<dbReference type="AlphaFoldDB" id="A0A4R8WFH1"/>
<feature type="compositionally biased region" description="Polar residues" evidence="1">
    <location>
        <begin position="59"/>
        <end position="68"/>
    </location>
</feature>
<keyword evidence="3" id="KW-1185">Reference proteome</keyword>
<organism evidence="2 3">
    <name type="scientific">Cryobacterium mannosilyticum</name>
    <dbReference type="NCBI Taxonomy" id="1259190"/>
    <lineage>
        <taxon>Bacteria</taxon>
        <taxon>Bacillati</taxon>
        <taxon>Actinomycetota</taxon>
        <taxon>Actinomycetes</taxon>
        <taxon>Micrococcales</taxon>
        <taxon>Microbacteriaceae</taxon>
        <taxon>Cryobacterium</taxon>
    </lineage>
</organism>
<evidence type="ECO:0000256" key="1">
    <source>
        <dbReference type="SAM" id="MobiDB-lite"/>
    </source>
</evidence>
<comment type="caution">
    <text evidence="2">The sequence shown here is derived from an EMBL/GenBank/DDBJ whole genome shotgun (WGS) entry which is preliminary data.</text>
</comment>
<proteinExistence type="predicted"/>